<evidence type="ECO:0000259" key="2">
    <source>
        <dbReference type="SMART" id="SM00849"/>
    </source>
</evidence>
<gene>
    <name evidence="3" type="ORF">SAMN05216361_3243</name>
</gene>
<evidence type="ECO:0000313" key="3">
    <source>
        <dbReference type="EMBL" id="SHG89151.1"/>
    </source>
</evidence>
<keyword evidence="4" id="KW-1185">Reference proteome</keyword>
<dbReference type="InterPro" id="IPR050855">
    <property type="entry name" value="NDM-1-like"/>
</dbReference>
<sequence length="253" mass="28205">MKVHTLAGYIQHIYLVETPGGLLLLDGCSRADAHNVCTFITDTLNRPLTDLTLIVVTHMHPDHAGGAHKLRKLTGAKIAAHPKAAKWYSGVMGRAAHLIDVSLTWWVAGRLGKPKKHIWYSPILKPDIILLDEQTLPGFEDWQVLFTPGHTDHDITLYHGETSQAYVADLMVSVKRQLTPPYPICHPNQYKQSLKRIQTLQPQTVFCAHVPPLSINDIDFEAIIQQAPVLPKNHWHSAKNRIAHALGGQNAAH</sequence>
<reference evidence="4" key="1">
    <citation type="submission" date="2016-11" db="EMBL/GenBank/DDBJ databases">
        <authorList>
            <person name="Varghese N."/>
            <person name="Submissions S."/>
        </authorList>
    </citation>
    <scope>NUCLEOTIDE SEQUENCE [LARGE SCALE GENOMIC DNA]</scope>
    <source>
        <strain evidence="4">CGMCC 1.8995</strain>
    </source>
</reference>
<dbReference type="PANTHER" id="PTHR42951">
    <property type="entry name" value="METALLO-BETA-LACTAMASE DOMAIN-CONTAINING"/>
    <property type="match status" value="1"/>
</dbReference>
<dbReference type="GO" id="GO:0017001">
    <property type="term" value="P:antibiotic catabolic process"/>
    <property type="evidence" value="ECO:0007669"/>
    <property type="project" value="UniProtKB-ARBA"/>
</dbReference>
<accession>A0A1M5NI00</accession>
<dbReference type="PANTHER" id="PTHR42951:SF4">
    <property type="entry name" value="ACYL-COENZYME A THIOESTERASE MBLAC2"/>
    <property type="match status" value="1"/>
</dbReference>
<name>A0A1M5NI00_9ALTE</name>
<evidence type="ECO:0000256" key="1">
    <source>
        <dbReference type="ARBA" id="ARBA00005250"/>
    </source>
</evidence>
<organism evidence="3 4">
    <name type="scientific">Marisediminitalea aggregata</name>
    <dbReference type="NCBI Taxonomy" id="634436"/>
    <lineage>
        <taxon>Bacteria</taxon>
        <taxon>Pseudomonadati</taxon>
        <taxon>Pseudomonadota</taxon>
        <taxon>Gammaproteobacteria</taxon>
        <taxon>Alteromonadales</taxon>
        <taxon>Alteromonadaceae</taxon>
        <taxon>Marisediminitalea</taxon>
    </lineage>
</organism>
<dbReference type="SMART" id="SM00849">
    <property type="entry name" value="Lactamase_B"/>
    <property type="match status" value="1"/>
</dbReference>
<dbReference type="SUPFAM" id="SSF56281">
    <property type="entry name" value="Metallo-hydrolase/oxidoreductase"/>
    <property type="match status" value="1"/>
</dbReference>
<dbReference type="Pfam" id="PF00753">
    <property type="entry name" value="Lactamase_B"/>
    <property type="match status" value="1"/>
</dbReference>
<proteinExistence type="inferred from homology"/>
<dbReference type="RefSeq" id="WP_073324207.1">
    <property type="nucleotide sequence ID" value="NZ_FQWD01000005.1"/>
</dbReference>
<evidence type="ECO:0000313" key="4">
    <source>
        <dbReference type="Proteomes" id="UP000184520"/>
    </source>
</evidence>
<feature type="domain" description="Metallo-beta-lactamase" evidence="2">
    <location>
        <begin position="10"/>
        <end position="209"/>
    </location>
</feature>
<dbReference type="STRING" id="634436.SAMN05216361_3243"/>
<dbReference type="Gene3D" id="3.60.15.10">
    <property type="entry name" value="Ribonuclease Z/Hydroxyacylglutathione hydrolase-like"/>
    <property type="match status" value="1"/>
</dbReference>
<comment type="similarity">
    <text evidence="1">Belongs to the metallo-beta-lactamase superfamily. Class-B beta-lactamase family.</text>
</comment>
<dbReference type="OrthoDB" id="9802991at2"/>
<dbReference type="Proteomes" id="UP000184520">
    <property type="component" value="Unassembled WGS sequence"/>
</dbReference>
<dbReference type="InterPro" id="IPR001279">
    <property type="entry name" value="Metallo-B-lactamas"/>
</dbReference>
<dbReference type="EMBL" id="FQWD01000005">
    <property type="protein sequence ID" value="SHG89151.1"/>
    <property type="molecule type" value="Genomic_DNA"/>
</dbReference>
<protein>
    <submittedName>
        <fullName evidence="3">Glyoxylase, beta-lactamase superfamily II</fullName>
    </submittedName>
</protein>
<dbReference type="AlphaFoldDB" id="A0A1M5NI00"/>
<dbReference type="InterPro" id="IPR036866">
    <property type="entry name" value="RibonucZ/Hydroxyglut_hydro"/>
</dbReference>